<proteinExistence type="inferred from homology"/>
<keyword evidence="3 6" id="KW-0202">Cytokine</keyword>
<sequence length="175" mass="19741">MKIQGVFLSLLGMSLFLCLVHARSLHRCPTAMDTDPVKQSFQAIKGAVQANDTFKNVTILSKLQSIKPLDMCCVTRKLLEFYMERVFKYREELSVQISRGVSSISNSFLPLQRTVQPCKARRLCPCSEEATRATSIINSNYDQLEVQAAVIKSLGELDVFIAWIDKHYHPEPSTA</sequence>
<name>A0ABM1VMD0_ECHTE</name>
<keyword evidence="4 6" id="KW-0964">Secreted</keyword>
<dbReference type="RefSeq" id="XP_030743693.1">
    <property type="nucleotide sequence ID" value="XM_030887833.1"/>
</dbReference>
<evidence type="ECO:0000256" key="2">
    <source>
        <dbReference type="ARBA" id="ARBA00008813"/>
    </source>
</evidence>
<feature type="chain" id="PRO_5044974345" description="Interleukin family protein" evidence="6">
    <location>
        <begin position="23"/>
        <end position="175"/>
    </location>
</feature>
<evidence type="ECO:0000256" key="1">
    <source>
        <dbReference type="ARBA" id="ARBA00004613"/>
    </source>
</evidence>
<evidence type="ECO:0000313" key="8">
    <source>
        <dbReference type="RefSeq" id="XP_030743693.1"/>
    </source>
</evidence>
<reference evidence="8" key="1">
    <citation type="submission" date="2025-08" db="UniProtKB">
        <authorList>
            <consortium name="RefSeq"/>
        </authorList>
    </citation>
    <scope>IDENTIFICATION</scope>
</reference>
<protein>
    <recommendedName>
        <fullName evidence="6">Interleukin family protein</fullName>
    </recommendedName>
</protein>
<dbReference type="GeneID" id="101650725"/>
<organism evidence="7 8">
    <name type="scientific">Echinops telfairi</name>
    <name type="common">Lesser hedgehog tenrec</name>
    <dbReference type="NCBI Taxonomy" id="9371"/>
    <lineage>
        <taxon>Eukaryota</taxon>
        <taxon>Metazoa</taxon>
        <taxon>Chordata</taxon>
        <taxon>Craniata</taxon>
        <taxon>Vertebrata</taxon>
        <taxon>Euteleostomi</taxon>
        <taxon>Mammalia</taxon>
        <taxon>Eutheria</taxon>
        <taxon>Afrotheria</taxon>
        <taxon>Tenrecidae</taxon>
        <taxon>Tenrecinae</taxon>
        <taxon>Echinops</taxon>
    </lineage>
</organism>
<dbReference type="PANTHER" id="PTHR48482:SF3">
    <property type="entry name" value="INTERLEUKIN-19"/>
    <property type="match status" value="1"/>
</dbReference>
<dbReference type="Pfam" id="PF00726">
    <property type="entry name" value="IL10"/>
    <property type="match status" value="1"/>
</dbReference>
<dbReference type="InterPro" id="IPR020443">
    <property type="entry name" value="IL-10/19/20/24/26"/>
</dbReference>
<feature type="signal peptide" evidence="6">
    <location>
        <begin position="1"/>
        <end position="22"/>
    </location>
</feature>
<dbReference type="PANTHER" id="PTHR48482">
    <property type="entry name" value="INTERLEUKIN-19-RELATED"/>
    <property type="match status" value="1"/>
</dbReference>
<evidence type="ECO:0000256" key="6">
    <source>
        <dbReference type="RuleBase" id="RU368043"/>
    </source>
</evidence>
<evidence type="ECO:0000256" key="4">
    <source>
        <dbReference type="ARBA" id="ARBA00022525"/>
    </source>
</evidence>
<accession>A0ABM1VMD0</accession>
<dbReference type="InterPro" id="IPR009079">
    <property type="entry name" value="4_helix_cytokine-like_core"/>
</dbReference>
<dbReference type="PROSITE" id="PS00520">
    <property type="entry name" value="INTERLEUKIN_10"/>
    <property type="match status" value="1"/>
</dbReference>
<dbReference type="InterPro" id="IPR020423">
    <property type="entry name" value="IL-10_CS"/>
</dbReference>
<comment type="similarity">
    <text evidence="2 6">Belongs to the IL-10 family.</text>
</comment>
<dbReference type="SUPFAM" id="SSF47266">
    <property type="entry name" value="4-helical cytokines"/>
    <property type="match status" value="1"/>
</dbReference>
<evidence type="ECO:0000256" key="5">
    <source>
        <dbReference type="ARBA" id="ARBA00022729"/>
    </source>
</evidence>
<evidence type="ECO:0000256" key="3">
    <source>
        <dbReference type="ARBA" id="ARBA00022514"/>
    </source>
</evidence>
<keyword evidence="7" id="KW-1185">Reference proteome</keyword>
<dbReference type="Gene3D" id="1.20.1250.10">
    <property type="match status" value="1"/>
</dbReference>
<dbReference type="InterPro" id="IPR020444">
    <property type="entry name" value="IL-24"/>
</dbReference>
<evidence type="ECO:0000313" key="7">
    <source>
        <dbReference type="Proteomes" id="UP000694863"/>
    </source>
</evidence>
<dbReference type="PRINTS" id="PR01937">
    <property type="entry name" value="INTRLEUKIN24"/>
</dbReference>
<gene>
    <name evidence="8" type="primary">IL19</name>
</gene>
<comment type="function">
    <text evidence="6">Immune regulatory cytokine.</text>
</comment>
<comment type="subcellular location">
    <subcellularLocation>
        <location evidence="1 6">Secreted</location>
    </subcellularLocation>
</comment>
<dbReference type="Proteomes" id="UP000694863">
    <property type="component" value="Unplaced"/>
</dbReference>
<keyword evidence="5 6" id="KW-0732">Signal</keyword>